<dbReference type="AlphaFoldDB" id="A0A8R1TWF5"/>
<organism evidence="1 2">
    <name type="scientific">Onchocerca volvulus</name>
    <dbReference type="NCBI Taxonomy" id="6282"/>
    <lineage>
        <taxon>Eukaryota</taxon>
        <taxon>Metazoa</taxon>
        <taxon>Ecdysozoa</taxon>
        <taxon>Nematoda</taxon>
        <taxon>Chromadorea</taxon>
        <taxon>Rhabditida</taxon>
        <taxon>Spirurina</taxon>
        <taxon>Spiruromorpha</taxon>
        <taxon>Filarioidea</taxon>
        <taxon>Onchocercidae</taxon>
        <taxon>Onchocerca</taxon>
    </lineage>
</organism>
<evidence type="ECO:0000313" key="2">
    <source>
        <dbReference type="Proteomes" id="UP000024404"/>
    </source>
</evidence>
<evidence type="ECO:0000313" key="1">
    <source>
        <dbReference type="EnsemblMetazoa" id="OVOC5908.1"/>
    </source>
</evidence>
<accession>A0A8R1TWF5</accession>
<dbReference type="EMBL" id="CMVM020000161">
    <property type="status" value="NOT_ANNOTATED_CDS"/>
    <property type="molecule type" value="Genomic_DNA"/>
</dbReference>
<keyword evidence="2" id="KW-1185">Reference proteome</keyword>
<sequence length="148" mass="16925">MLCFRATFLNSFYCDDSSMWKGYIMFVSRKNALMWKNRLKWRNGSTVAGAIIRRSNGMSDSAPEFVVPVDRQFCRSTRPTKAIVNVATNEGYRRIATNRDQRKLLSIVQYRVRLIEAIVYNIKPGKVIVDVAESQHQEDASQAENGAI</sequence>
<dbReference type="EnsemblMetazoa" id="OVOC5908.1">
    <property type="protein sequence ID" value="OVOC5908.1"/>
    <property type="gene ID" value="WBGene00242717"/>
</dbReference>
<reference evidence="2" key="1">
    <citation type="submission" date="2013-10" db="EMBL/GenBank/DDBJ databases">
        <title>Genome sequencing of Onchocerca volvulus.</title>
        <authorList>
            <person name="Cotton J."/>
            <person name="Tsai J."/>
            <person name="Stanley E."/>
            <person name="Tracey A."/>
            <person name="Holroyd N."/>
            <person name="Lustigman S."/>
            <person name="Berriman M."/>
        </authorList>
    </citation>
    <scope>NUCLEOTIDE SEQUENCE</scope>
</reference>
<proteinExistence type="predicted"/>
<protein>
    <submittedName>
        <fullName evidence="1">Uncharacterized protein</fullName>
    </submittedName>
</protein>
<name>A0A8R1TWF5_ONCVO</name>
<dbReference type="Proteomes" id="UP000024404">
    <property type="component" value="Unassembled WGS sequence"/>
</dbReference>
<reference evidence="1" key="2">
    <citation type="submission" date="2022-06" db="UniProtKB">
        <authorList>
            <consortium name="EnsemblMetazoa"/>
        </authorList>
    </citation>
    <scope>IDENTIFICATION</scope>
</reference>